<evidence type="ECO:0000256" key="2">
    <source>
        <dbReference type="RuleBase" id="RU361173"/>
    </source>
</evidence>
<dbReference type="Proteomes" id="UP000306918">
    <property type="component" value="Unassembled WGS sequence"/>
</dbReference>
<evidence type="ECO:0000313" key="6">
    <source>
        <dbReference type="Proteomes" id="UP000306918"/>
    </source>
</evidence>
<dbReference type="PANTHER" id="PTHR31683">
    <property type="entry name" value="PECTATE LYASE 18-RELATED"/>
    <property type="match status" value="1"/>
</dbReference>
<dbReference type="SUPFAM" id="SSF51126">
    <property type="entry name" value="Pectin lyase-like"/>
    <property type="match status" value="1"/>
</dbReference>
<feature type="signal peptide" evidence="3">
    <location>
        <begin position="1"/>
        <end position="24"/>
    </location>
</feature>
<comment type="subcellular location">
    <subcellularLocation>
        <location evidence="2">Secreted</location>
    </subcellularLocation>
</comment>
<evidence type="ECO:0000313" key="5">
    <source>
        <dbReference type="EMBL" id="THU39303.1"/>
    </source>
</evidence>
<dbReference type="GO" id="GO:0000272">
    <property type="term" value="P:polysaccharide catabolic process"/>
    <property type="evidence" value="ECO:0007669"/>
    <property type="project" value="UniProtKB-KW"/>
</dbReference>
<name>A0A4S8HUL8_9BACT</name>
<feature type="domain" description="Pectate lyase" evidence="4">
    <location>
        <begin position="65"/>
        <end position="279"/>
    </location>
</feature>
<keyword evidence="3" id="KW-0732">Signal</keyword>
<dbReference type="AlphaFoldDB" id="A0A4S8HUL8"/>
<accession>A0A4S8HUL8</accession>
<gene>
    <name evidence="5" type="ORF">FAM09_12380</name>
</gene>
<organism evidence="5 6">
    <name type="scientific">Niastella caeni</name>
    <dbReference type="NCBI Taxonomy" id="2569763"/>
    <lineage>
        <taxon>Bacteria</taxon>
        <taxon>Pseudomonadati</taxon>
        <taxon>Bacteroidota</taxon>
        <taxon>Chitinophagia</taxon>
        <taxon>Chitinophagales</taxon>
        <taxon>Chitinophagaceae</taxon>
        <taxon>Niastella</taxon>
    </lineage>
</organism>
<dbReference type="RefSeq" id="WP_136577435.1">
    <property type="nucleotide sequence ID" value="NZ_STFF01000003.1"/>
</dbReference>
<evidence type="ECO:0000256" key="1">
    <source>
        <dbReference type="ARBA" id="ARBA00023239"/>
    </source>
</evidence>
<dbReference type="OrthoDB" id="9804661at2"/>
<keyword evidence="1 2" id="KW-0456">Lyase</keyword>
<dbReference type="InterPro" id="IPR002022">
    <property type="entry name" value="Pec_lyase"/>
</dbReference>
<keyword evidence="2" id="KW-0964">Secreted</keyword>
<keyword evidence="2" id="KW-0624">Polysaccharide degradation</keyword>
<evidence type="ECO:0000256" key="3">
    <source>
        <dbReference type="SAM" id="SignalP"/>
    </source>
</evidence>
<protein>
    <submittedName>
        <fullName evidence="5">Pectate lyase</fullName>
    </submittedName>
</protein>
<feature type="chain" id="PRO_5020839536" evidence="3">
    <location>
        <begin position="25"/>
        <end position="340"/>
    </location>
</feature>
<dbReference type="SMART" id="SM00656">
    <property type="entry name" value="Amb_all"/>
    <property type="match status" value="1"/>
</dbReference>
<dbReference type="EMBL" id="STFF01000003">
    <property type="protein sequence ID" value="THU39303.1"/>
    <property type="molecule type" value="Genomic_DNA"/>
</dbReference>
<dbReference type="Pfam" id="PF00544">
    <property type="entry name" value="Pectate_lyase_4"/>
    <property type="match status" value="1"/>
</dbReference>
<proteinExistence type="inferred from homology"/>
<dbReference type="PROSITE" id="PS51257">
    <property type="entry name" value="PROKAR_LIPOPROTEIN"/>
    <property type="match status" value="1"/>
</dbReference>
<sequence length="340" mass="35490">MKKTILPFGAVFAGATLSIALLIASCSKNDKTDDQQDTDEGDRIASTEFTVATANGFAAGTTGGAGGSSVTVSTQAAFKSAAESSSSMVITVSGNINLGSGQINVKSNKTIIGANSSAGVIGCLRLSGVSNVIIQNLNITNPSGVGTGDGVEVSGSTRVFIHKCTFTDCADGELDIVRAADNVTVSWCRFRFAGQTSHKFVNLIGNSDGATGDRGKLRVTMHHNWYDAGCVERMPRVRFGQVHVYNNYYAASGSNYCIGVGNESQIRVENCYFQNQSRAWANYSSGSAQGRINWNSGNVFSGTSIPTWAPNSSVFSPPYSYSLNTGSSVPGSVSGGAGNR</sequence>
<dbReference type="GO" id="GO:0005576">
    <property type="term" value="C:extracellular region"/>
    <property type="evidence" value="ECO:0007669"/>
    <property type="project" value="UniProtKB-SubCell"/>
</dbReference>
<dbReference type="Gene3D" id="2.160.20.10">
    <property type="entry name" value="Single-stranded right-handed beta-helix, Pectin lyase-like"/>
    <property type="match status" value="1"/>
</dbReference>
<dbReference type="InterPro" id="IPR012334">
    <property type="entry name" value="Pectin_lyas_fold"/>
</dbReference>
<comment type="caution">
    <text evidence="5">The sequence shown here is derived from an EMBL/GenBank/DDBJ whole genome shotgun (WGS) entry which is preliminary data.</text>
</comment>
<evidence type="ECO:0000259" key="4">
    <source>
        <dbReference type="SMART" id="SM00656"/>
    </source>
</evidence>
<dbReference type="PANTHER" id="PTHR31683:SF18">
    <property type="entry name" value="PECTATE LYASE 21-RELATED"/>
    <property type="match status" value="1"/>
</dbReference>
<keyword evidence="2" id="KW-0119">Carbohydrate metabolism</keyword>
<reference evidence="5 6" key="1">
    <citation type="submission" date="2019-04" db="EMBL/GenBank/DDBJ databases">
        <title>Niastella caeni sp. nov., isolated from activated sludge.</title>
        <authorList>
            <person name="Sheng M."/>
        </authorList>
    </citation>
    <scope>NUCLEOTIDE SEQUENCE [LARGE SCALE GENOMIC DNA]</scope>
    <source>
        <strain evidence="5 6">HX-2-15</strain>
    </source>
</reference>
<dbReference type="InterPro" id="IPR011050">
    <property type="entry name" value="Pectin_lyase_fold/virulence"/>
</dbReference>
<comment type="similarity">
    <text evidence="2">Belongs to the polysaccharide lyase 1 family.</text>
</comment>
<dbReference type="InterPro" id="IPR045032">
    <property type="entry name" value="PEL"/>
</dbReference>
<dbReference type="GO" id="GO:0030570">
    <property type="term" value="F:pectate lyase activity"/>
    <property type="evidence" value="ECO:0007669"/>
    <property type="project" value="InterPro"/>
</dbReference>
<keyword evidence="6" id="KW-1185">Reference proteome</keyword>